<keyword evidence="2" id="KW-1185">Reference proteome</keyword>
<protein>
    <submittedName>
        <fullName evidence="1">Uncharacterized protein</fullName>
    </submittedName>
</protein>
<organism evidence="1 2">
    <name type="scientific">Vicia faba</name>
    <name type="common">Broad bean</name>
    <name type="synonym">Faba vulgaris</name>
    <dbReference type="NCBI Taxonomy" id="3906"/>
    <lineage>
        <taxon>Eukaryota</taxon>
        <taxon>Viridiplantae</taxon>
        <taxon>Streptophyta</taxon>
        <taxon>Embryophyta</taxon>
        <taxon>Tracheophyta</taxon>
        <taxon>Spermatophyta</taxon>
        <taxon>Magnoliopsida</taxon>
        <taxon>eudicotyledons</taxon>
        <taxon>Gunneridae</taxon>
        <taxon>Pentapetalae</taxon>
        <taxon>rosids</taxon>
        <taxon>fabids</taxon>
        <taxon>Fabales</taxon>
        <taxon>Fabaceae</taxon>
        <taxon>Papilionoideae</taxon>
        <taxon>50 kb inversion clade</taxon>
        <taxon>NPAAA clade</taxon>
        <taxon>Hologalegina</taxon>
        <taxon>IRL clade</taxon>
        <taxon>Fabeae</taxon>
        <taxon>Vicia</taxon>
    </lineage>
</organism>
<name>A0AAV0YU44_VICFA</name>
<accession>A0AAV0YU44</accession>
<evidence type="ECO:0000313" key="2">
    <source>
        <dbReference type="Proteomes" id="UP001157006"/>
    </source>
</evidence>
<dbReference type="AlphaFoldDB" id="A0AAV0YU44"/>
<reference evidence="1 2" key="1">
    <citation type="submission" date="2023-01" db="EMBL/GenBank/DDBJ databases">
        <authorList>
            <person name="Kreplak J."/>
        </authorList>
    </citation>
    <scope>NUCLEOTIDE SEQUENCE [LARGE SCALE GENOMIC DNA]</scope>
</reference>
<dbReference type="Proteomes" id="UP001157006">
    <property type="component" value="Chromosome 1L"/>
</dbReference>
<evidence type="ECO:0000313" key="1">
    <source>
        <dbReference type="EMBL" id="CAI8589661.1"/>
    </source>
</evidence>
<gene>
    <name evidence="1" type="ORF">VFH_I403160</name>
</gene>
<proteinExistence type="predicted"/>
<sequence>MKNHKARPLGTTPFPEVNIERHNHYVQNHGRGHVCGRDRGPVCAHNYARDINFDHSRNDNHKNASFHQKWKDTEKNEKDGHPDYGNMDVTHLEIGDFFVDLDGKIDHLIGDGTVKK</sequence>
<dbReference type="EMBL" id="OX451736">
    <property type="protein sequence ID" value="CAI8589661.1"/>
    <property type="molecule type" value="Genomic_DNA"/>
</dbReference>